<organism evidence="1 2">
    <name type="scientific">Linum trigynum</name>
    <dbReference type="NCBI Taxonomy" id="586398"/>
    <lineage>
        <taxon>Eukaryota</taxon>
        <taxon>Viridiplantae</taxon>
        <taxon>Streptophyta</taxon>
        <taxon>Embryophyta</taxon>
        <taxon>Tracheophyta</taxon>
        <taxon>Spermatophyta</taxon>
        <taxon>Magnoliopsida</taxon>
        <taxon>eudicotyledons</taxon>
        <taxon>Gunneridae</taxon>
        <taxon>Pentapetalae</taxon>
        <taxon>rosids</taxon>
        <taxon>fabids</taxon>
        <taxon>Malpighiales</taxon>
        <taxon>Linaceae</taxon>
        <taxon>Linum</taxon>
    </lineage>
</organism>
<reference evidence="1 2" key="1">
    <citation type="submission" date="2024-04" db="EMBL/GenBank/DDBJ databases">
        <authorList>
            <person name="Fracassetti M."/>
        </authorList>
    </citation>
    <scope>NUCLEOTIDE SEQUENCE [LARGE SCALE GENOMIC DNA]</scope>
</reference>
<gene>
    <name evidence="1" type="ORF">LTRI10_LOCUS12432</name>
</gene>
<dbReference type="AlphaFoldDB" id="A0AAV2DAL9"/>
<dbReference type="EMBL" id="OZ034815">
    <property type="protein sequence ID" value="CAL1370255.1"/>
    <property type="molecule type" value="Genomic_DNA"/>
</dbReference>
<evidence type="ECO:0000313" key="1">
    <source>
        <dbReference type="EMBL" id="CAL1370255.1"/>
    </source>
</evidence>
<sequence length="97" mass="11132">MGFYEGRRGKLGKEWRLGRRKLVCTKNGAANEASGSFERVPFTFSEEATLEVFEKRESRCSFLSKRGIHGLGMWKYECERGLKAINRWTMVSSSKST</sequence>
<name>A0AAV2DAL9_9ROSI</name>
<evidence type="ECO:0000313" key="2">
    <source>
        <dbReference type="Proteomes" id="UP001497516"/>
    </source>
</evidence>
<dbReference type="Proteomes" id="UP001497516">
    <property type="component" value="Chromosome 2"/>
</dbReference>
<keyword evidence="2" id="KW-1185">Reference proteome</keyword>
<accession>A0AAV2DAL9</accession>
<protein>
    <submittedName>
        <fullName evidence="1">Uncharacterized protein</fullName>
    </submittedName>
</protein>
<proteinExistence type="predicted"/>